<dbReference type="EMBL" id="JAGIYY010000004">
    <property type="protein sequence ID" value="MBP0439909.1"/>
    <property type="molecule type" value="Genomic_DNA"/>
</dbReference>
<dbReference type="AlphaFoldDB" id="A0A8J7UI54"/>
<dbReference type="Pfam" id="PF20454">
    <property type="entry name" value="GpA_nuclease"/>
    <property type="match status" value="1"/>
</dbReference>
<feature type="region of interest" description="Disordered" evidence="1">
    <location>
        <begin position="223"/>
        <end position="242"/>
    </location>
</feature>
<organism evidence="3 4">
    <name type="scientific">Tianweitania sediminis</name>
    <dbReference type="NCBI Taxonomy" id="1502156"/>
    <lineage>
        <taxon>Bacteria</taxon>
        <taxon>Pseudomonadati</taxon>
        <taxon>Pseudomonadota</taxon>
        <taxon>Alphaproteobacteria</taxon>
        <taxon>Hyphomicrobiales</taxon>
        <taxon>Phyllobacteriaceae</taxon>
        <taxon>Tianweitania</taxon>
    </lineage>
</organism>
<evidence type="ECO:0000259" key="2">
    <source>
        <dbReference type="Pfam" id="PF20454"/>
    </source>
</evidence>
<keyword evidence="4" id="KW-1185">Reference proteome</keyword>
<feature type="region of interest" description="Disordered" evidence="1">
    <location>
        <begin position="247"/>
        <end position="282"/>
    </location>
</feature>
<evidence type="ECO:0000313" key="3">
    <source>
        <dbReference type="EMBL" id="MBP0439909.1"/>
    </source>
</evidence>
<name>A0A8J7UI54_9HYPH</name>
<protein>
    <submittedName>
        <fullName evidence="3">Phage terminase large subunit family protein</fullName>
    </submittedName>
</protein>
<reference evidence="3" key="1">
    <citation type="submission" date="2021-03" db="EMBL/GenBank/DDBJ databases">
        <title>Genome sequencing and assembly of Tianweitania sediminis.</title>
        <authorList>
            <person name="Chhetri G."/>
        </authorList>
    </citation>
    <scope>NUCLEOTIDE SEQUENCE</scope>
    <source>
        <strain evidence="3">Z8</strain>
    </source>
</reference>
<feature type="compositionally biased region" description="Basic and acidic residues" evidence="1">
    <location>
        <begin position="259"/>
        <end position="271"/>
    </location>
</feature>
<comment type="caution">
    <text evidence="3">The sequence shown here is derived from an EMBL/GenBank/DDBJ whole genome shotgun (WGS) entry which is preliminary data.</text>
</comment>
<proteinExistence type="predicted"/>
<dbReference type="GO" id="GO:0004519">
    <property type="term" value="F:endonuclease activity"/>
    <property type="evidence" value="ECO:0007669"/>
    <property type="project" value="InterPro"/>
</dbReference>
<accession>A0A8J7UI54</accession>
<dbReference type="Proteomes" id="UP000666240">
    <property type="component" value="Unassembled WGS sequence"/>
</dbReference>
<dbReference type="InterPro" id="IPR046454">
    <property type="entry name" value="GpA_endonuclease"/>
</dbReference>
<evidence type="ECO:0000256" key="1">
    <source>
        <dbReference type="SAM" id="MobiDB-lite"/>
    </source>
</evidence>
<gene>
    <name evidence="3" type="ORF">J5Y06_14720</name>
</gene>
<feature type="domain" description="Terminase large subunit GpA endonuclease" evidence="2">
    <location>
        <begin position="2"/>
        <end position="219"/>
    </location>
</feature>
<dbReference type="RefSeq" id="WP_209335927.1">
    <property type="nucleotide sequence ID" value="NZ_JAGIYY010000004.1"/>
</dbReference>
<evidence type="ECO:0000313" key="4">
    <source>
        <dbReference type="Proteomes" id="UP000666240"/>
    </source>
</evidence>
<sequence>MPPGVLFLTAGADVGKDHIEVGVSAWGRARRRWLVDHFRIEGNTQLPKVWEEAADAVHRVYRNAEGVEFSLLKFFIDTSAWPEIVKPWVRRQNQQIVMGCDGLDHLDQAVKVEVQAEPVRGMPNKKTRIGALRIAQVGVSLLKAELVGVLSIPRPESSDEAPPDWLHLPKQGFTKEMAKQLVSERKVILRDANGRLTGTRWERIEGRRAEVLDCHNYAVGRRTGRMGPLQGPGLRTLGEKDRRGRCRDQVLEGGGGPRRSCDRRARSEGRGRSPQACSLRSL</sequence>